<evidence type="ECO:0000259" key="7">
    <source>
        <dbReference type="PROSITE" id="PS51184"/>
    </source>
</evidence>
<dbReference type="Gene3D" id="2.60.120.650">
    <property type="entry name" value="Cupin"/>
    <property type="match status" value="1"/>
</dbReference>
<dbReference type="GO" id="GO:0000987">
    <property type="term" value="F:cis-regulatory region sequence-specific DNA binding"/>
    <property type="evidence" value="ECO:0007669"/>
    <property type="project" value="TreeGrafter"/>
</dbReference>
<dbReference type="InterPro" id="IPR003347">
    <property type="entry name" value="JmjC_dom"/>
</dbReference>
<dbReference type="GO" id="GO:0016491">
    <property type="term" value="F:oxidoreductase activity"/>
    <property type="evidence" value="ECO:0007669"/>
    <property type="project" value="UniProtKB-KW"/>
</dbReference>
<dbReference type="VEuPathDB" id="FungiDB:SeMB42_g01105"/>
<evidence type="ECO:0000256" key="1">
    <source>
        <dbReference type="ARBA" id="ARBA00004123"/>
    </source>
</evidence>
<dbReference type="Gene3D" id="1.20.1280.50">
    <property type="match status" value="1"/>
</dbReference>
<dbReference type="STRING" id="286115.A0A507DMR4"/>
<comment type="subcellular location">
    <subcellularLocation>
        <location evidence="1">Nucleus</location>
    </subcellularLocation>
</comment>
<sequence length="501" mass="56721">MAAHPSAARKRTASWRLLDANGPPPPAKRIKTHPAFHHTLCLPPHPNNIRPLGNAYFSAIPSCRDPGLGSIRLLPDALLVTLLCHMYLPARTLCRLAQTSQAWYAFALSDDLWRHMYIRDYAARPFRFDRNWRCTYAHAYRHILPSSKPLVLAPTPLKLRGMFSDILYTPHLYSSIPLSAICGIATETVDRRADLSVSHFVTEYGIPNKPVILTAVVPHWPAFVKWDLPYLQRKCGDRLLRAEAIHLTMHDYLHYSQQCHEESPLYLFDKHVAHSLVDDYTVPPPFADDMLLLLADKRPDHTWLIVGPARSGSTFHVDPNCTSAYNAVIRGAKKWLLYPPGTIPPGVFVSDDGSEVTSPLSVTEWFVNFYTQAINSAVKPLECVCRAGEVLFVPHGWFHLVINLEPSIAITSNFTPSYSLPTVLRWLKDRPDQVSGYRGHDLYSDFVDAVKRKRPDLLPFHTSTNHGTAPLTSHHDDNTWQSSDSTRQFKFDFSNPDHTDD</sequence>
<evidence type="ECO:0000256" key="2">
    <source>
        <dbReference type="ARBA" id="ARBA00022723"/>
    </source>
</evidence>
<dbReference type="Pfam" id="PF13621">
    <property type="entry name" value="Cupin_8"/>
    <property type="match status" value="1"/>
</dbReference>
<protein>
    <recommendedName>
        <fullName evidence="7">JmjC domain-containing protein</fullName>
    </recommendedName>
</protein>
<dbReference type="SUPFAM" id="SSF51197">
    <property type="entry name" value="Clavaminate synthase-like"/>
    <property type="match status" value="1"/>
</dbReference>
<dbReference type="SMART" id="SM00558">
    <property type="entry name" value="JmjC"/>
    <property type="match status" value="1"/>
</dbReference>
<evidence type="ECO:0000256" key="3">
    <source>
        <dbReference type="ARBA" id="ARBA00023002"/>
    </source>
</evidence>
<dbReference type="PROSITE" id="PS51184">
    <property type="entry name" value="JMJC"/>
    <property type="match status" value="1"/>
</dbReference>
<dbReference type="InterPro" id="IPR036047">
    <property type="entry name" value="F-box-like_dom_sf"/>
</dbReference>
<evidence type="ECO:0000256" key="6">
    <source>
        <dbReference type="SAM" id="MobiDB-lite"/>
    </source>
</evidence>
<keyword evidence="9" id="KW-1185">Reference proteome</keyword>
<organism evidence="8 9">
    <name type="scientific">Synchytrium endobioticum</name>
    <dbReference type="NCBI Taxonomy" id="286115"/>
    <lineage>
        <taxon>Eukaryota</taxon>
        <taxon>Fungi</taxon>
        <taxon>Fungi incertae sedis</taxon>
        <taxon>Chytridiomycota</taxon>
        <taxon>Chytridiomycota incertae sedis</taxon>
        <taxon>Chytridiomycetes</taxon>
        <taxon>Synchytriales</taxon>
        <taxon>Synchytriaceae</taxon>
        <taxon>Synchytrium</taxon>
    </lineage>
</organism>
<dbReference type="Pfam" id="PF12937">
    <property type="entry name" value="F-box-like"/>
    <property type="match status" value="1"/>
</dbReference>
<dbReference type="InterPro" id="IPR041667">
    <property type="entry name" value="Cupin_8"/>
</dbReference>
<dbReference type="InterPro" id="IPR050910">
    <property type="entry name" value="JMJD6_ArgDemeth/LysHydrox"/>
</dbReference>
<feature type="region of interest" description="Disordered" evidence="6">
    <location>
        <begin position="1"/>
        <end position="24"/>
    </location>
</feature>
<keyword evidence="3" id="KW-0560">Oxidoreductase</keyword>
<keyword evidence="4" id="KW-0408">Iron</keyword>
<dbReference type="Proteomes" id="UP000317494">
    <property type="component" value="Unassembled WGS sequence"/>
</dbReference>
<name>A0A507DMR4_9FUNG</name>
<dbReference type="AlphaFoldDB" id="A0A507DMR4"/>
<dbReference type="InterPro" id="IPR001810">
    <property type="entry name" value="F-box_dom"/>
</dbReference>
<dbReference type="SUPFAM" id="SSF81383">
    <property type="entry name" value="F-box domain"/>
    <property type="match status" value="1"/>
</dbReference>
<feature type="compositionally biased region" description="Polar residues" evidence="6">
    <location>
        <begin position="461"/>
        <end position="471"/>
    </location>
</feature>
<comment type="caution">
    <text evidence="8">The sequence shown here is derived from an EMBL/GenBank/DDBJ whole genome shotgun (WGS) entry which is preliminary data.</text>
</comment>
<dbReference type="GO" id="GO:0046872">
    <property type="term" value="F:metal ion binding"/>
    <property type="evidence" value="ECO:0007669"/>
    <property type="project" value="UniProtKB-KW"/>
</dbReference>
<reference evidence="8 9" key="1">
    <citation type="journal article" date="2019" name="Sci. Rep.">
        <title>Comparative genomics of chytrid fungi reveal insights into the obligate biotrophic and pathogenic lifestyle of Synchytrium endobioticum.</title>
        <authorList>
            <person name="van de Vossenberg B.T.L.H."/>
            <person name="Warris S."/>
            <person name="Nguyen H.D.T."/>
            <person name="van Gent-Pelzer M.P.E."/>
            <person name="Joly D.L."/>
            <person name="van de Geest H.C."/>
            <person name="Bonants P.J.M."/>
            <person name="Smith D.S."/>
            <person name="Levesque C.A."/>
            <person name="van der Lee T.A.J."/>
        </authorList>
    </citation>
    <scope>NUCLEOTIDE SEQUENCE [LARGE SCALE GENOMIC DNA]</scope>
    <source>
        <strain evidence="8 9">MB42</strain>
    </source>
</reference>
<evidence type="ECO:0000313" key="8">
    <source>
        <dbReference type="EMBL" id="TPX52883.1"/>
    </source>
</evidence>
<evidence type="ECO:0000256" key="4">
    <source>
        <dbReference type="ARBA" id="ARBA00023004"/>
    </source>
</evidence>
<gene>
    <name evidence="8" type="ORF">SeMB42_g01105</name>
</gene>
<dbReference type="GO" id="GO:0005634">
    <property type="term" value="C:nucleus"/>
    <property type="evidence" value="ECO:0007669"/>
    <property type="project" value="UniProtKB-SubCell"/>
</dbReference>
<dbReference type="EMBL" id="QEAN01000026">
    <property type="protein sequence ID" value="TPX52883.1"/>
    <property type="molecule type" value="Genomic_DNA"/>
</dbReference>
<evidence type="ECO:0000313" key="9">
    <source>
        <dbReference type="Proteomes" id="UP000317494"/>
    </source>
</evidence>
<feature type="domain" description="JmjC" evidence="7">
    <location>
        <begin position="271"/>
        <end position="431"/>
    </location>
</feature>
<dbReference type="FunFam" id="2.60.120.650:FF:000045">
    <property type="entry name" value="F-box protein At1g78280"/>
    <property type="match status" value="1"/>
</dbReference>
<keyword evidence="5" id="KW-0539">Nucleus</keyword>
<keyword evidence="2" id="KW-0479">Metal-binding</keyword>
<evidence type="ECO:0000256" key="5">
    <source>
        <dbReference type="ARBA" id="ARBA00023242"/>
    </source>
</evidence>
<feature type="region of interest" description="Disordered" evidence="6">
    <location>
        <begin position="461"/>
        <end position="483"/>
    </location>
</feature>
<dbReference type="PANTHER" id="PTHR12480">
    <property type="entry name" value="ARGININE DEMETHYLASE AND LYSYL-HYDROXYLASE JMJD"/>
    <property type="match status" value="1"/>
</dbReference>
<accession>A0A507DMR4</accession>
<dbReference type="PANTHER" id="PTHR12480:SF21">
    <property type="entry name" value="JMJC DOMAIN-CONTAINING PROTEIN 8"/>
    <property type="match status" value="1"/>
</dbReference>
<proteinExistence type="predicted"/>